<keyword evidence="4" id="KW-0732">Signal</keyword>
<protein>
    <submittedName>
        <fullName evidence="7">MDIS1-interacting receptor like kinase 1-like</fullName>
    </submittedName>
</protein>
<evidence type="ECO:0000259" key="5">
    <source>
        <dbReference type="Pfam" id="PF08263"/>
    </source>
</evidence>
<feature type="domain" description="Leucine-rich repeat-containing N-terminal plant-type" evidence="5">
    <location>
        <begin position="32"/>
        <end position="71"/>
    </location>
</feature>
<reference evidence="6" key="1">
    <citation type="journal article" date="2019" name="Nat. Commun.">
        <title>Genome-wide association mapping of date palm fruit traits.</title>
        <authorList>
            <person name="Hazzouri K.M."/>
            <person name="Gros-Balthazard M."/>
            <person name="Flowers J.M."/>
            <person name="Copetti D."/>
            <person name="Lemansour A."/>
            <person name="Lebrun M."/>
            <person name="Masmoudi K."/>
            <person name="Ferrand S."/>
            <person name="Dhar M.I."/>
            <person name="Fresquez Z.A."/>
            <person name="Rosas U."/>
            <person name="Zhang J."/>
            <person name="Talag J."/>
            <person name="Lee S."/>
            <person name="Kudrna D."/>
            <person name="Powell R.F."/>
            <person name="Leitch I.J."/>
            <person name="Krueger R.R."/>
            <person name="Wing R.A."/>
            <person name="Amiri K.M.A."/>
            <person name="Purugganan M.D."/>
        </authorList>
    </citation>
    <scope>NUCLEOTIDE SEQUENCE [LARGE SCALE GENOMIC DNA]</scope>
    <source>
        <strain evidence="6">cv. Khalas</strain>
    </source>
</reference>
<dbReference type="Gene3D" id="3.80.10.10">
    <property type="entry name" value="Ribonuclease Inhibitor"/>
    <property type="match status" value="2"/>
</dbReference>
<keyword evidence="2" id="KW-0677">Repeat</keyword>
<keyword evidence="6" id="KW-1185">Reference proteome</keyword>
<dbReference type="PANTHER" id="PTHR48009">
    <property type="entry name" value="LEUCINE-RICH REPEAT (LRR) FAMILY PROTEIN"/>
    <property type="match status" value="1"/>
</dbReference>
<evidence type="ECO:0000256" key="3">
    <source>
        <dbReference type="SAM" id="MobiDB-lite"/>
    </source>
</evidence>
<dbReference type="InterPro" id="IPR053213">
    <property type="entry name" value="RLP29"/>
</dbReference>
<evidence type="ECO:0000256" key="4">
    <source>
        <dbReference type="SAM" id="SignalP"/>
    </source>
</evidence>
<dbReference type="Proteomes" id="UP000228380">
    <property type="component" value="Chromosome 8"/>
</dbReference>
<proteinExistence type="predicted"/>
<dbReference type="PANTHER" id="PTHR48009:SF1">
    <property type="entry name" value="LEUCINE-RICH REPEAT (LRR) FAMILY PROTEIN"/>
    <property type="match status" value="1"/>
</dbReference>
<dbReference type="KEGG" id="pda:103704410"/>
<feature type="signal peptide" evidence="4">
    <location>
        <begin position="1"/>
        <end position="22"/>
    </location>
</feature>
<reference evidence="7" key="2">
    <citation type="submission" date="2025-08" db="UniProtKB">
        <authorList>
            <consortium name="RefSeq"/>
        </authorList>
    </citation>
    <scope>IDENTIFICATION</scope>
    <source>
        <tissue evidence="7">Young leaves</tissue>
    </source>
</reference>
<dbReference type="InterPro" id="IPR032675">
    <property type="entry name" value="LRR_dom_sf"/>
</dbReference>
<dbReference type="AlphaFoldDB" id="A0A8B9AGK0"/>
<dbReference type="Pfam" id="PF08263">
    <property type="entry name" value="LRRNT_2"/>
    <property type="match status" value="1"/>
</dbReference>
<sequence>MASTTSSLLLLLLLLLSHPSEQQQTRSLSPLDKAALFDVRSDLRDLHGSNFFSTWDFAGDPCATFAGVICSPDDEQGTQFLRVSVLTLGTGLADSPGLAGTLSPSLANLTALTDLVVYAGRISGPIPRDIGIRLRRLRLVSISNNLISGPIPVSLAGLPDLHTLDLGHNELQGPIPTLLLLPSSPSLKVLILASNGGLSGELPRGISAAQLLHLDLRGNSLTGSLPRLPSTLRYFSASDNALSGKLDDAFAAPLPDLAFLDLSMNAFTSSVPPALFALPRLSSLLLQRNNLSGPLAVPPPGGEAPPSWSVVDLSHNMLTGEVPAALAAAGSLYLNNNRLTGPVPKEVARSVYLGSMTTLYAQHNYLTSFPAPSLPLPDSVALCLSYNCMSLPSTAAAAGCPTSAGPQPSRPPYQCSNNTAAATDGRDG</sequence>
<dbReference type="InterPro" id="IPR013210">
    <property type="entry name" value="LRR_N_plant-typ"/>
</dbReference>
<dbReference type="RefSeq" id="XP_038984917.1">
    <property type="nucleotide sequence ID" value="XM_039128989.1"/>
</dbReference>
<evidence type="ECO:0000256" key="1">
    <source>
        <dbReference type="ARBA" id="ARBA00022614"/>
    </source>
</evidence>
<keyword evidence="1" id="KW-0433">Leucine-rich repeat</keyword>
<dbReference type="GeneID" id="103704410"/>
<feature type="region of interest" description="Disordered" evidence="3">
    <location>
        <begin position="399"/>
        <end position="428"/>
    </location>
</feature>
<evidence type="ECO:0000256" key="2">
    <source>
        <dbReference type="ARBA" id="ARBA00022737"/>
    </source>
</evidence>
<evidence type="ECO:0000313" key="7">
    <source>
        <dbReference type="RefSeq" id="XP_038984917.1"/>
    </source>
</evidence>
<name>A0A8B9AGK0_PHODC</name>
<gene>
    <name evidence="7" type="primary">LOC103704410</name>
</gene>
<accession>A0A8B9AGK0</accession>
<dbReference type="SUPFAM" id="SSF52058">
    <property type="entry name" value="L domain-like"/>
    <property type="match status" value="1"/>
</dbReference>
<dbReference type="OrthoDB" id="676979at2759"/>
<dbReference type="Pfam" id="PF00560">
    <property type="entry name" value="LRR_1"/>
    <property type="match status" value="2"/>
</dbReference>
<feature type="chain" id="PRO_5034561576" evidence="4">
    <location>
        <begin position="23"/>
        <end position="428"/>
    </location>
</feature>
<organism evidence="6 7">
    <name type="scientific">Phoenix dactylifera</name>
    <name type="common">Date palm</name>
    <dbReference type="NCBI Taxonomy" id="42345"/>
    <lineage>
        <taxon>Eukaryota</taxon>
        <taxon>Viridiplantae</taxon>
        <taxon>Streptophyta</taxon>
        <taxon>Embryophyta</taxon>
        <taxon>Tracheophyta</taxon>
        <taxon>Spermatophyta</taxon>
        <taxon>Magnoliopsida</taxon>
        <taxon>Liliopsida</taxon>
        <taxon>Arecaceae</taxon>
        <taxon>Coryphoideae</taxon>
        <taxon>Phoeniceae</taxon>
        <taxon>Phoenix</taxon>
    </lineage>
</organism>
<evidence type="ECO:0000313" key="6">
    <source>
        <dbReference type="Proteomes" id="UP000228380"/>
    </source>
</evidence>
<dbReference type="InterPro" id="IPR001611">
    <property type="entry name" value="Leu-rich_rpt"/>
</dbReference>